<dbReference type="STRING" id="1790137.AXE80_07950"/>
<evidence type="ECO:0000313" key="5">
    <source>
        <dbReference type="EMBL" id="ANW96213.1"/>
    </source>
</evidence>
<dbReference type="OrthoDB" id="9789742at2"/>
<gene>
    <name evidence="5" type="ORF">AXE80_07950</name>
</gene>
<evidence type="ECO:0000256" key="1">
    <source>
        <dbReference type="ARBA" id="ARBA00008779"/>
    </source>
</evidence>
<evidence type="ECO:0000313" key="6">
    <source>
        <dbReference type="Proteomes" id="UP000092967"/>
    </source>
</evidence>
<keyword evidence="2" id="KW-0378">Hydrolase</keyword>
<dbReference type="GO" id="GO:0004065">
    <property type="term" value="F:arylsulfatase activity"/>
    <property type="evidence" value="ECO:0007669"/>
    <property type="project" value="TreeGrafter"/>
</dbReference>
<dbReference type="PANTHER" id="PTHR42693:SF53">
    <property type="entry name" value="ENDO-4-O-SULFATASE"/>
    <property type="match status" value="1"/>
</dbReference>
<dbReference type="SUPFAM" id="SSF53649">
    <property type="entry name" value="Alkaline phosphatase-like"/>
    <property type="match status" value="1"/>
</dbReference>
<name>A0A1B1Y622_9FLAO</name>
<feature type="signal peptide" evidence="3">
    <location>
        <begin position="1"/>
        <end position="19"/>
    </location>
</feature>
<feature type="domain" description="Sulfatase N-terminal" evidence="4">
    <location>
        <begin position="27"/>
        <end position="307"/>
    </location>
</feature>
<comment type="similarity">
    <text evidence="1">Belongs to the sulfatase family.</text>
</comment>
<dbReference type="InterPro" id="IPR017850">
    <property type="entry name" value="Alkaline_phosphatase_core_sf"/>
</dbReference>
<dbReference type="RefSeq" id="WP_068826100.1">
    <property type="nucleotide sequence ID" value="NZ_CP014224.1"/>
</dbReference>
<evidence type="ECO:0000256" key="3">
    <source>
        <dbReference type="SAM" id="SignalP"/>
    </source>
</evidence>
<dbReference type="EMBL" id="CP014224">
    <property type="protein sequence ID" value="ANW96213.1"/>
    <property type="molecule type" value="Genomic_DNA"/>
</dbReference>
<dbReference type="InterPro" id="IPR050738">
    <property type="entry name" value="Sulfatase"/>
</dbReference>
<protein>
    <submittedName>
        <fullName evidence="5">Sulfatase</fullName>
    </submittedName>
</protein>
<accession>A0A1B1Y622</accession>
<dbReference type="Proteomes" id="UP000092967">
    <property type="component" value="Chromosome"/>
</dbReference>
<feature type="chain" id="PRO_5008532650" evidence="3">
    <location>
        <begin position="20"/>
        <end position="495"/>
    </location>
</feature>
<dbReference type="InterPro" id="IPR000917">
    <property type="entry name" value="Sulfatase_N"/>
</dbReference>
<evidence type="ECO:0000259" key="4">
    <source>
        <dbReference type="Pfam" id="PF00884"/>
    </source>
</evidence>
<organism evidence="5 6">
    <name type="scientific">Wenyingzhuangia fucanilytica</name>
    <dbReference type="NCBI Taxonomy" id="1790137"/>
    <lineage>
        <taxon>Bacteria</taxon>
        <taxon>Pseudomonadati</taxon>
        <taxon>Bacteroidota</taxon>
        <taxon>Flavobacteriia</taxon>
        <taxon>Flavobacteriales</taxon>
        <taxon>Flavobacteriaceae</taxon>
        <taxon>Wenyingzhuangia</taxon>
    </lineage>
</organism>
<dbReference type="PANTHER" id="PTHR42693">
    <property type="entry name" value="ARYLSULFATASE FAMILY MEMBER"/>
    <property type="match status" value="1"/>
</dbReference>
<dbReference type="KEGG" id="wfu:AXE80_07950"/>
<proteinExistence type="inferred from homology"/>
<evidence type="ECO:0000256" key="2">
    <source>
        <dbReference type="ARBA" id="ARBA00022801"/>
    </source>
</evidence>
<reference evidence="5 6" key="1">
    <citation type="submission" date="2016-02" db="EMBL/GenBank/DDBJ databases">
        <authorList>
            <person name="Wen L."/>
            <person name="He K."/>
            <person name="Yang H."/>
        </authorList>
    </citation>
    <scope>NUCLEOTIDE SEQUENCE [LARGE SCALE GENOMIC DNA]</scope>
    <source>
        <strain evidence="5 6">CZ1127</strain>
    </source>
</reference>
<dbReference type="CDD" id="cd16027">
    <property type="entry name" value="SGSH"/>
    <property type="match status" value="1"/>
</dbReference>
<dbReference type="Gene3D" id="3.40.720.10">
    <property type="entry name" value="Alkaline Phosphatase, subunit A"/>
    <property type="match status" value="1"/>
</dbReference>
<dbReference type="AlphaFoldDB" id="A0A1B1Y622"/>
<keyword evidence="6" id="KW-1185">Reference proteome</keyword>
<dbReference type="Pfam" id="PF00884">
    <property type="entry name" value="Sulfatase"/>
    <property type="match status" value="1"/>
</dbReference>
<sequence length="495" mass="57504">MKKIILYSAVLLSVNLIFAQKNKSEKPNIIWIMAEDMSTDLECYGLPDVKTPNLNKMASEGIRFNNAFVTNPICSPSRSSMMIGTHQVKTNTHNHRSNRNVPLDTQFKPFTKLLRDAGYTTILGHHGVMNKGRKIDVNFKNKPIGEWDGKTKFGLFDKYDTFEKEDQPFFAQIQCVVTHRGPWWNEVREQSKHPVNPKTVNMPPYMADHPAVRLDWAKYLDQIEYMDNEVGMIFKELEEKGMADNTIVIFIGDNGRCNIRGKGYLQDPGLRIPLLIHYPKNIKAGQVSNQVVSATDITATIVDYAGVKVPDYMTGQPIFSKKFDREYVYGARDLWDEIEEKSRAVTSADWSYIRNDKPEVPYDAHQAYLEFYRPAVHVMRKLYKEGKLNENQKPFFEPSKPVEELYDLKNDPYQLHNLATNPKYAKILKKLRKETICFDKKMEPVSDIYEPIITKGPELVEWVKKTYPKDYQRMVNGEEIGYKHFSNLYKKYHKN</sequence>
<keyword evidence="3" id="KW-0732">Signal</keyword>